<evidence type="ECO:0000256" key="4">
    <source>
        <dbReference type="ARBA" id="ARBA00022833"/>
    </source>
</evidence>
<evidence type="ECO:0000259" key="9">
    <source>
        <dbReference type="PROSITE" id="PS50103"/>
    </source>
</evidence>
<accession>A0A6P5ZMD8</accession>
<evidence type="ECO:0000256" key="6">
    <source>
        <dbReference type="PROSITE-ProRule" id="PRU00023"/>
    </source>
</evidence>
<feature type="domain" description="C3H1-type" evidence="9">
    <location>
        <begin position="322"/>
        <end position="344"/>
    </location>
</feature>
<feature type="repeat" description="ANK" evidence="6">
    <location>
        <begin position="134"/>
        <end position="169"/>
    </location>
</feature>
<keyword evidence="1 7" id="KW-0479">Metal-binding</keyword>
<dbReference type="Proteomes" id="UP000515121">
    <property type="component" value="Unplaced"/>
</dbReference>
<evidence type="ECO:0000256" key="8">
    <source>
        <dbReference type="SAM" id="MobiDB-lite"/>
    </source>
</evidence>
<organism evidence="10 11">
    <name type="scientific">Durio zibethinus</name>
    <name type="common">Durian</name>
    <dbReference type="NCBI Taxonomy" id="66656"/>
    <lineage>
        <taxon>Eukaryota</taxon>
        <taxon>Viridiplantae</taxon>
        <taxon>Streptophyta</taxon>
        <taxon>Embryophyta</taxon>
        <taxon>Tracheophyta</taxon>
        <taxon>Spermatophyta</taxon>
        <taxon>Magnoliopsida</taxon>
        <taxon>eudicotyledons</taxon>
        <taxon>Gunneridae</taxon>
        <taxon>Pentapetalae</taxon>
        <taxon>rosids</taxon>
        <taxon>malvids</taxon>
        <taxon>Malvales</taxon>
        <taxon>Malvaceae</taxon>
        <taxon>Helicteroideae</taxon>
        <taxon>Durio</taxon>
    </lineage>
</organism>
<dbReference type="InterPro" id="IPR036770">
    <property type="entry name" value="Ankyrin_rpt-contain_sf"/>
</dbReference>
<keyword evidence="3 7" id="KW-0863">Zinc-finger</keyword>
<dbReference type="Pfam" id="PF25512">
    <property type="entry name" value="zf-CCCH_AtC3H23"/>
    <property type="match status" value="1"/>
</dbReference>
<dbReference type="Gene3D" id="3.30.1370.210">
    <property type="match status" value="1"/>
</dbReference>
<dbReference type="GO" id="GO:0008270">
    <property type="term" value="F:zinc ion binding"/>
    <property type="evidence" value="ECO:0007669"/>
    <property type="project" value="UniProtKB-KW"/>
</dbReference>
<feature type="region of interest" description="Disordered" evidence="8">
    <location>
        <begin position="611"/>
        <end position="632"/>
    </location>
</feature>
<evidence type="ECO:0000313" key="11">
    <source>
        <dbReference type="RefSeq" id="XP_022754068.1"/>
    </source>
</evidence>
<dbReference type="SUPFAM" id="SSF48403">
    <property type="entry name" value="Ankyrin repeat"/>
    <property type="match status" value="1"/>
</dbReference>
<proteinExistence type="predicted"/>
<evidence type="ECO:0000256" key="3">
    <source>
        <dbReference type="ARBA" id="ARBA00022771"/>
    </source>
</evidence>
<dbReference type="GO" id="GO:0003677">
    <property type="term" value="F:DNA binding"/>
    <property type="evidence" value="ECO:0007669"/>
    <property type="project" value="UniProtKB-KW"/>
</dbReference>
<dbReference type="Gene3D" id="1.25.40.20">
    <property type="entry name" value="Ankyrin repeat-containing domain"/>
    <property type="match status" value="1"/>
</dbReference>
<dbReference type="InterPro" id="IPR045234">
    <property type="entry name" value="Unkempt-like"/>
</dbReference>
<feature type="compositionally biased region" description="Basic and acidic residues" evidence="8">
    <location>
        <begin position="622"/>
        <end position="632"/>
    </location>
</feature>
<evidence type="ECO:0000256" key="2">
    <source>
        <dbReference type="ARBA" id="ARBA00022737"/>
    </source>
</evidence>
<keyword evidence="4 7" id="KW-0862">Zinc</keyword>
<dbReference type="InterPro" id="IPR000571">
    <property type="entry name" value="Znf_CCCH"/>
</dbReference>
<evidence type="ECO:0000256" key="1">
    <source>
        <dbReference type="ARBA" id="ARBA00022723"/>
    </source>
</evidence>
<dbReference type="SMART" id="SM00248">
    <property type="entry name" value="ANK"/>
    <property type="match status" value="2"/>
</dbReference>
<dbReference type="OrthoDB" id="410307at2759"/>
<dbReference type="PROSITE" id="PS50297">
    <property type="entry name" value="ANK_REP_REGION"/>
    <property type="match status" value="1"/>
</dbReference>
<keyword evidence="6" id="KW-0040">ANK repeat</keyword>
<reference evidence="11" key="1">
    <citation type="submission" date="2025-08" db="UniProtKB">
        <authorList>
            <consortium name="RefSeq"/>
        </authorList>
    </citation>
    <scope>IDENTIFICATION</scope>
    <source>
        <tissue evidence="11">Fruit stalk</tissue>
    </source>
</reference>
<evidence type="ECO:0000256" key="7">
    <source>
        <dbReference type="PROSITE-ProRule" id="PRU00723"/>
    </source>
</evidence>
<dbReference type="Pfam" id="PF00642">
    <property type="entry name" value="zf-CCCH"/>
    <property type="match status" value="1"/>
</dbReference>
<dbReference type="FunFam" id="3.30.1370.210:FF:000009">
    <property type="entry name" value="Zinc finger CCCH domain-containing protein 66"/>
    <property type="match status" value="1"/>
</dbReference>
<protein>
    <submittedName>
        <fullName evidence="11">Zinc finger CCCH domain-containing protein 56-like</fullName>
    </submittedName>
</protein>
<dbReference type="SMART" id="SM00356">
    <property type="entry name" value="ZnF_C3H1"/>
    <property type="match status" value="2"/>
</dbReference>
<feature type="zinc finger region" description="C3H1-type" evidence="7">
    <location>
        <begin position="322"/>
        <end position="344"/>
    </location>
</feature>
<keyword evidence="10" id="KW-1185">Reference proteome</keyword>
<dbReference type="PANTHER" id="PTHR14493">
    <property type="entry name" value="UNKEMPT FAMILY MEMBER"/>
    <property type="match status" value="1"/>
</dbReference>
<dbReference type="InterPro" id="IPR002110">
    <property type="entry name" value="Ankyrin_rpt"/>
</dbReference>
<dbReference type="GeneID" id="111302404"/>
<gene>
    <name evidence="11" type="primary">LOC111302404</name>
</gene>
<dbReference type="KEGG" id="dzi:111302404"/>
<name>A0A6P5ZMD8_DURZI</name>
<dbReference type="AlphaFoldDB" id="A0A6P5ZMD8"/>
<evidence type="ECO:0000313" key="10">
    <source>
        <dbReference type="Proteomes" id="UP000515121"/>
    </source>
</evidence>
<keyword evidence="5" id="KW-0238">DNA-binding</keyword>
<dbReference type="PROSITE" id="PS50088">
    <property type="entry name" value="ANK_REPEAT"/>
    <property type="match status" value="1"/>
</dbReference>
<dbReference type="RefSeq" id="XP_022754068.1">
    <property type="nucleotide sequence ID" value="XM_022898333.1"/>
</dbReference>
<dbReference type="InterPro" id="IPR057444">
    <property type="entry name" value="Znf-CCCH_AtC3H23-like"/>
</dbReference>
<dbReference type="GO" id="GO:0006355">
    <property type="term" value="P:regulation of DNA-templated transcription"/>
    <property type="evidence" value="ECO:0007669"/>
    <property type="project" value="UniProtKB-ARBA"/>
</dbReference>
<keyword evidence="2" id="KW-0677">Repeat</keyword>
<dbReference type="Pfam" id="PF12796">
    <property type="entry name" value="Ank_2"/>
    <property type="match status" value="1"/>
</dbReference>
<dbReference type="PROSITE" id="PS50103">
    <property type="entry name" value="ZF_C3H1"/>
    <property type="match status" value="1"/>
</dbReference>
<dbReference type="PANTHER" id="PTHR14493:SF81">
    <property type="entry name" value="ZINC FINGER CCCH DOMAIN-CONTAINING PROTEIN 56-LIKE"/>
    <property type="match status" value="1"/>
</dbReference>
<sequence length="715" mass="78539">MGFILFRLFTDQLDRSMCGSLEQLSTKATIPSSSEETETMDCLTGVVGSEYSFSVLLEFAADNDVEGFRRSLTTCDVSLVGEVGLWYGRQKCSKHIVVEHRTPLMIAAKYGSVEFVKLILSLSEVDVNLFCGPDKSTALHCAASGGSVRAVEVVRLLLHAGADPCVIDANGHRPFDVIAAPWNMPQIKVALEELLNSDGPVCLEDVQESAVNFRSGSSSSLSSSLDSGFSSLVSDANISVVTCKPTDNTVSSAPERKEYPVDPSIPDIKSSIYGTDEFRMFSFKIRPCSRAYSHDWTECPFVHPGENARRRDPRKFHYCGVPCPDFRKGTCKRGDLCEYAHGVFESWLHPAQYRTRLCKDGTTCNRRVCFFAHRPEELRPLYVSSGSGIQSPQSTASSVSTMDKTAVMNFLPGSPSLLSAVSMSPFSPTISPSASVITQAPIGWPQQHIPTLHLPGSNIQASRLRSSLNAGDMPTMELNMSQDFEMYQPQHLLDGIFSNGVSSPRCLDQVTAMPILSSAHKSVLLNQLHQQQRVLSPMKTNIFSPKNDHLLFQSAFDASLSERTLPWNVEPLSPLNSQLSAFADIEKQHQSFRSLSSRELGYKLSDDLEPKDVVGSPVNSWSKRETPNDKLDWPVQEDELGQFRNSCSTRPHGVEPAVSWAQSLVKQSPSVQTTAAAASMTVSVEGSNSNSSSELSDNAIFLAWHEQLQIDKIMA</sequence>
<evidence type="ECO:0000256" key="5">
    <source>
        <dbReference type="ARBA" id="ARBA00023125"/>
    </source>
</evidence>